<gene>
    <name evidence="2" type="ORF">MNBD_BACTEROID07-264</name>
</gene>
<protein>
    <submittedName>
        <fullName evidence="2">Fragment of protein derived from threonyl-tRNA synthetase</fullName>
    </submittedName>
</protein>
<evidence type="ECO:0000313" key="2">
    <source>
        <dbReference type="EMBL" id="VAW30700.1"/>
    </source>
</evidence>
<evidence type="ECO:0000259" key="1">
    <source>
        <dbReference type="Pfam" id="PF08915"/>
    </source>
</evidence>
<dbReference type="Pfam" id="PF08915">
    <property type="entry name" value="tRNA-Thr_ED"/>
    <property type="match status" value="1"/>
</dbReference>
<organism evidence="2">
    <name type="scientific">hydrothermal vent metagenome</name>
    <dbReference type="NCBI Taxonomy" id="652676"/>
    <lineage>
        <taxon>unclassified sequences</taxon>
        <taxon>metagenomes</taxon>
        <taxon>ecological metagenomes</taxon>
    </lineage>
</organism>
<dbReference type="Gene3D" id="3.50.80.10">
    <property type="entry name" value="D-tyrosyl-tRNA(Tyr) deacylase"/>
    <property type="match status" value="1"/>
</dbReference>
<keyword evidence="2" id="KW-0436">Ligase</keyword>
<feature type="domain" description="Threonyl-tRNA synthetase editing" evidence="1">
    <location>
        <begin position="1"/>
        <end position="135"/>
    </location>
</feature>
<dbReference type="InterPro" id="IPR015011">
    <property type="entry name" value="Threonyl-tRNA_syn_edit_dom_arc"/>
</dbReference>
<proteinExistence type="predicted"/>
<dbReference type="GO" id="GO:0005737">
    <property type="term" value="C:cytoplasm"/>
    <property type="evidence" value="ECO:0007669"/>
    <property type="project" value="InterPro"/>
</dbReference>
<dbReference type="InterPro" id="IPR023509">
    <property type="entry name" value="DTD-like_sf"/>
</dbReference>
<sequence length="136" mass="15616">MKLLMIYCERFAYKPVSKTLEEFPEINEGAVFEESLVAFIQTEEADEENMKPVETKLVKNLKWGAKKNNTRKVVLHSFAHLSESKAEPHFTKELFDKAEARMKNAGYECAQTPFGYFLDIDVKAPGVSQARIFKSF</sequence>
<dbReference type="GO" id="GO:0008270">
    <property type="term" value="F:zinc ion binding"/>
    <property type="evidence" value="ECO:0007669"/>
    <property type="project" value="InterPro"/>
</dbReference>
<dbReference type="EMBL" id="UOET01000553">
    <property type="protein sequence ID" value="VAW30700.1"/>
    <property type="molecule type" value="Genomic_DNA"/>
</dbReference>
<dbReference type="AlphaFoldDB" id="A0A3B0UNI1"/>
<keyword evidence="2" id="KW-0030">Aminoacyl-tRNA synthetase</keyword>
<dbReference type="GO" id="GO:0005524">
    <property type="term" value="F:ATP binding"/>
    <property type="evidence" value="ECO:0007669"/>
    <property type="project" value="InterPro"/>
</dbReference>
<dbReference type="GO" id="GO:0004829">
    <property type="term" value="F:threonine-tRNA ligase activity"/>
    <property type="evidence" value="ECO:0007669"/>
    <property type="project" value="InterPro"/>
</dbReference>
<reference evidence="2" key="1">
    <citation type="submission" date="2018-06" db="EMBL/GenBank/DDBJ databases">
        <authorList>
            <person name="Zhirakovskaya E."/>
        </authorList>
    </citation>
    <scope>NUCLEOTIDE SEQUENCE</scope>
</reference>
<accession>A0A3B0UNI1</accession>
<name>A0A3B0UNI1_9ZZZZ</name>